<keyword evidence="4" id="KW-0547">Nucleotide-binding</keyword>
<dbReference type="OrthoDB" id="114886at2"/>
<evidence type="ECO:0000256" key="2">
    <source>
        <dbReference type="ARBA" id="ARBA00012074"/>
    </source>
</evidence>
<dbReference type="PANTHER" id="PTHR30201:SF2">
    <property type="entry name" value="2-(5''-TRIPHOSPHORIBOSYL)-3'-DEPHOSPHOCOENZYME-A SYNTHASE"/>
    <property type="match status" value="1"/>
</dbReference>
<dbReference type="NCBIfam" id="NF002315">
    <property type="entry name" value="PRK01237.1"/>
    <property type="match status" value="1"/>
</dbReference>
<dbReference type="AlphaFoldDB" id="W9BL35"/>
<keyword evidence="7" id="KW-1185">Reference proteome</keyword>
<proteinExistence type="inferred from homology"/>
<evidence type="ECO:0000313" key="6">
    <source>
        <dbReference type="EMBL" id="CDO08960.1"/>
    </source>
</evidence>
<name>W9BL35_MYCCO</name>
<dbReference type="EC" id="2.4.2.52" evidence="2"/>
<sequence length="275" mass="28404">MRASTLTGAPQMIADLAVRALHDEADLTPKPGLVDGRGPGAHADMSRDMLHASADALRDALAECACAATESPVGPELRARLGVIGRAGERAMLVATGGVNTHRGALWALGLLSAAAAATDPATGAVVDVAARLARIPDPAADGTSLSHGARVRFRYGAAGAAGEARRGFPHVTRYALPAVRDGRPLDGLLAVIAHLDDTCLLHRGGPAGLAAVQHGARRTLRAGGMRTHQGRQRFDELDALCADRRLSPGGAGDLLAAAMFLDGLERRRSAKCRP</sequence>
<dbReference type="InterPro" id="IPR002736">
    <property type="entry name" value="CitG"/>
</dbReference>
<dbReference type="Pfam" id="PF01874">
    <property type="entry name" value="CitG"/>
    <property type="match status" value="1"/>
</dbReference>
<evidence type="ECO:0000256" key="3">
    <source>
        <dbReference type="ARBA" id="ARBA00022679"/>
    </source>
</evidence>
<evidence type="ECO:0000256" key="5">
    <source>
        <dbReference type="ARBA" id="ARBA00022840"/>
    </source>
</evidence>
<dbReference type="eggNOG" id="COG1767">
    <property type="taxonomic scope" value="Bacteria"/>
</dbReference>
<protein>
    <recommendedName>
        <fullName evidence="2">triphosphoribosyl-dephospho-CoA synthase</fullName>
        <ecNumber evidence="2">2.4.2.52</ecNumber>
    </recommendedName>
</protein>
<dbReference type="EMBL" id="CCBB010000002">
    <property type="protein sequence ID" value="CDO08960.1"/>
    <property type="molecule type" value="Genomic_DNA"/>
</dbReference>
<dbReference type="PANTHER" id="PTHR30201">
    <property type="entry name" value="TRIPHOSPHORIBOSYL-DEPHOSPHO-COA SYNTHASE"/>
    <property type="match status" value="1"/>
</dbReference>
<keyword evidence="5" id="KW-0067">ATP-binding</keyword>
<accession>W9BL35</accession>
<dbReference type="STRING" id="258533.BN977_03780"/>
<reference evidence="6" key="1">
    <citation type="submission" date="2014-03" db="EMBL/GenBank/DDBJ databases">
        <title>Draft Genome Sequence of Mycobacterium cosmeticum DSM 44829.</title>
        <authorList>
            <person name="Croce O."/>
            <person name="Robert C."/>
            <person name="Raoult D."/>
            <person name="Drancourt M."/>
        </authorList>
    </citation>
    <scope>NUCLEOTIDE SEQUENCE [LARGE SCALE GENOMIC DNA]</scope>
    <source>
        <strain evidence="6">DSM 44829</strain>
    </source>
</reference>
<dbReference type="GO" id="GO:0046917">
    <property type="term" value="F:triphosphoribosyl-dephospho-CoA synthase activity"/>
    <property type="evidence" value="ECO:0007669"/>
    <property type="project" value="UniProtKB-EC"/>
</dbReference>
<reference evidence="6" key="2">
    <citation type="submission" date="2014-03" db="EMBL/GenBank/DDBJ databases">
        <authorList>
            <person name="Urmite Genomes"/>
        </authorList>
    </citation>
    <scope>NUCLEOTIDE SEQUENCE</scope>
    <source>
        <strain evidence="6">DSM 44829</strain>
    </source>
</reference>
<evidence type="ECO:0000256" key="1">
    <source>
        <dbReference type="ARBA" id="ARBA00001210"/>
    </source>
</evidence>
<keyword evidence="3" id="KW-0808">Transferase</keyword>
<comment type="catalytic activity">
    <reaction evidence="1">
        <text>3'-dephospho-CoA + ATP = 2'-(5''-triphospho-alpha-D-ribosyl)-3'-dephospho-CoA + adenine</text>
        <dbReference type="Rhea" id="RHEA:15117"/>
        <dbReference type="ChEBI" id="CHEBI:16708"/>
        <dbReference type="ChEBI" id="CHEBI:30616"/>
        <dbReference type="ChEBI" id="CHEBI:57328"/>
        <dbReference type="ChEBI" id="CHEBI:61378"/>
        <dbReference type="EC" id="2.4.2.52"/>
    </reaction>
</comment>
<dbReference type="Proteomes" id="UP000028870">
    <property type="component" value="Unassembled WGS sequence"/>
</dbReference>
<dbReference type="HAMAP" id="MF_01883">
    <property type="entry name" value="MdcB"/>
    <property type="match status" value="1"/>
</dbReference>
<dbReference type="InterPro" id="IPR017555">
    <property type="entry name" value="TriPribosyl-deP-CoA_syn"/>
</dbReference>
<dbReference type="RefSeq" id="WP_036400128.1">
    <property type="nucleotide sequence ID" value="NZ_CCBB010000002.1"/>
</dbReference>
<evidence type="ECO:0000256" key="4">
    <source>
        <dbReference type="ARBA" id="ARBA00022741"/>
    </source>
</evidence>
<gene>
    <name evidence="6" type="primary">mdcB</name>
    <name evidence="6" type="ORF">BN977_03780</name>
</gene>
<dbReference type="Gene3D" id="1.10.4200.10">
    <property type="entry name" value="Triphosphoribosyl-dephospho-CoA protein"/>
    <property type="match status" value="2"/>
</dbReference>
<dbReference type="GO" id="GO:0005524">
    <property type="term" value="F:ATP binding"/>
    <property type="evidence" value="ECO:0007669"/>
    <property type="project" value="UniProtKB-KW"/>
</dbReference>
<evidence type="ECO:0000313" key="7">
    <source>
        <dbReference type="Proteomes" id="UP000028870"/>
    </source>
</evidence>
<organism evidence="6 7">
    <name type="scientific">Mycolicibacterium cosmeticum</name>
    <dbReference type="NCBI Taxonomy" id="258533"/>
    <lineage>
        <taxon>Bacteria</taxon>
        <taxon>Bacillati</taxon>
        <taxon>Actinomycetota</taxon>
        <taxon>Actinomycetes</taxon>
        <taxon>Mycobacteriales</taxon>
        <taxon>Mycobacteriaceae</taxon>
        <taxon>Mycolicibacterium</taxon>
    </lineage>
</organism>
<comment type="caution">
    <text evidence="6">The sequence shown here is derived from an EMBL/GenBank/DDBJ whole genome shotgun (WGS) entry which is preliminary data.</text>
</comment>
<dbReference type="GO" id="GO:0051191">
    <property type="term" value="P:prosthetic group biosynthetic process"/>
    <property type="evidence" value="ECO:0007669"/>
    <property type="project" value="TreeGrafter"/>
</dbReference>